<accession>A0A0L8FMC2</accession>
<dbReference type="AlphaFoldDB" id="A0A0L8FMC2"/>
<evidence type="ECO:0000313" key="1">
    <source>
        <dbReference type="EMBL" id="KOF65788.1"/>
    </source>
</evidence>
<proteinExistence type="predicted"/>
<reference evidence="1" key="1">
    <citation type="submission" date="2015-07" db="EMBL/GenBank/DDBJ databases">
        <title>MeaNS - Measles Nucleotide Surveillance Program.</title>
        <authorList>
            <person name="Tran T."/>
            <person name="Druce J."/>
        </authorList>
    </citation>
    <scope>NUCLEOTIDE SEQUENCE</scope>
    <source>
        <strain evidence="1">UCB-OBI-ISO-001</strain>
        <tissue evidence="1">Gonad</tissue>
    </source>
</reference>
<sequence length="80" mass="9485">MINMYKYTHGLYLTNRPQFNYFQDRNARGHSLKLERPHCRLNIRSCFFVQRVTTTWNSLPNSVVDGHNVSPEIELTTLRS</sequence>
<gene>
    <name evidence="1" type="ORF">OCBIM_22014402mg</name>
</gene>
<organism evidence="1">
    <name type="scientific">Octopus bimaculoides</name>
    <name type="common">California two-spotted octopus</name>
    <dbReference type="NCBI Taxonomy" id="37653"/>
    <lineage>
        <taxon>Eukaryota</taxon>
        <taxon>Metazoa</taxon>
        <taxon>Spiralia</taxon>
        <taxon>Lophotrochozoa</taxon>
        <taxon>Mollusca</taxon>
        <taxon>Cephalopoda</taxon>
        <taxon>Coleoidea</taxon>
        <taxon>Octopodiformes</taxon>
        <taxon>Octopoda</taxon>
        <taxon>Incirrata</taxon>
        <taxon>Octopodidae</taxon>
        <taxon>Octopus</taxon>
    </lineage>
</organism>
<protein>
    <submittedName>
        <fullName evidence="1">Uncharacterized protein</fullName>
    </submittedName>
</protein>
<name>A0A0L8FMC2_OCTBM</name>
<dbReference type="EMBL" id="KQ428905">
    <property type="protein sequence ID" value="KOF65788.1"/>
    <property type="molecule type" value="Genomic_DNA"/>
</dbReference>